<feature type="transmembrane region" description="Helical" evidence="1">
    <location>
        <begin position="6"/>
        <end position="25"/>
    </location>
</feature>
<proteinExistence type="predicted"/>
<evidence type="ECO:0008006" key="4">
    <source>
        <dbReference type="Google" id="ProtNLM"/>
    </source>
</evidence>
<evidence type="ECO:0000313" key="2">
    <source>
        <dbReference type="EMBL" id="MFC3711477.1"/>
    </source>
</evidence>
<dbReference type="RefSeq" id="WP_380856455.1">
    <property type="nucleotide sequence ID" value="NZ_JBHRXV010000001.1"/>
</dbReference>
<reference evidence="3" key="1">
    <citation type="journal article" date="2019" name="Int. J. Syst. Evol. Microbiol.">
        <title>The Global Catalogue of Microorganisms (GCM) 10K type strain sequencing project: providing services to taxonomists for standard genome sequencing and annotation.</title>
        <authorList>
            <consortium name="The Broad Institute Genomics Platform"/>
            <consortium name="The Broad Institute Genome Sequencing Center for Infectious Disease"/>
            <person name="Wu L."/>
            <person name="Ma J."/>
        </authorList>
    </citation>
    <scope>NUCLEOTIDE SEQUENCE [LARGE SCALE GENOMIC DNA]</scope>
    <source>
        <strain evidence="3">KCTC 42644</strain>
    </source>
</reference>
<dbReference type="EMBL" id="JBHRXV010000001">
    <property type="protein sequence ID" value="MFC3711477.1"/>
    <property type="molecule type" value="Genomic_DNA"/>
</dbReference>
<keyword evidence="1" id="KW-0812">Transmembrane</keyword>
<evidence type="ECO:0000313" key="3">
    <source>
        <dbReference type="Proteomes" id="UP001595615"/>
    </source>
</evidence>
<protein>
    <recommendedName>
        <fullName evidence="4">Phage shock protein B</fullName>
    </recommendedName>
</protein>
<accession>A0ABV7X644</accession>
<comment type="caution">
    <text evidence="2">The sequence shown here is derived from an EMBL/GenBank/DDBJ whole genome shotgun (WGS) entry which is preliminary data.</text>
</comment>
<sequence length="88" mass="9901">MPGWVWFFAIVVGVPVVFTFLGDMFKRWVKLKEKQLELAANGAAERAVRQTAVIERLEARVRVLERIATDSGTSVAGQIEALRDDRVN</sequence>
<keyword evidence="1" id="KW-0472">Membrane</keyword>
<name>A0ABV7X644_9SPHN</name>
<keyword evidence="3" id="KW-1185">Reference proteome</keyword>
<dbReference type="Proteomes" id="UP001595615">
    <property type="component" value="Unassembled WGS sequence"/>
</dbReference>
<keyword evidence="1" id="KW-1133">Transmembrane helix</keyword>
<gene>
    <name evidence="2" type="ORF">ACFOMD_02775</name>
</gene>
<evidence type="ECO:0000256" key="1">
    <source>
        <dbReference type="SAM" id="Phobius"/>
    </source>
</evidence>
<organism evidence="2 3">
    <name type="scientific">Sphingoaurantiacus capsulatus</name>
    <dbReference type="NCBI Taxonomy" id="1771310"/>
    <lineage>
        <taxon>Bacteria</taxon>
        <taxon>Pseudomonadati</taxon>
        <taxon>Pseudomonadota</taxon>
        <taxon>Alphaproteobacteria</taxon>
        <taxon>Sphingomonadales</taxon>
        <taxon>Sphingosinicellaceae</taxon>
        <taxon>Sphingoaurantiacus</taxon>
    </lineage>
</organism>